<accession>A0A385SW92</accession>
<dbReference type="Gene3D" id="3.40.1350.10">
    <property type="match status" value="1"/>
</dbReference>
<dbReference type="GO" id="GO:0009307">
    <property type="term" value="P:DNA restriction-modification system"/>
    <property type="evidence" value="ECO:0007669"/>
    <property type="project" value="InterPro"/>
</dbReference>
<name>A0A385SW92_9BACT</name>
<feature type="domain" description="Restriction endonuclease type IV Mrr" evidence="1">
    <location>
        <begin position="184"/>
        <end position="300"/>
    </location>
</feature>
<dbReference type="PANTHER" id="PTHR30015:SF7">
    <property type="entry name" value="TYPE IV METHYL-DIRECTED RESTRICTION ENZYME ECOKMRR"/>
    <property type="match status" value="1"/>
</dbReference>
<protein>
    <submittedName>
        <fullName evidence="2">Restriction endonuclease</fullName>
    </submittedName>
</protein>
<dbReference type="Pfam" id="PF04471">
    <property type="entry name" value="Mrr_cat"/>
    <property type="match status" value="1"/>
</dbReference>
<evidence type="ECO:0000313" key="3">
    <source>
        <dbReference type="Proteomes" id="UP000266183"/>
    </source>
</evidence>
<keyword evidence="2" id="KW-0540">Nuclease</keyword>
<dbReference type="InterPro" id="IPR007560">
    <property type="entry name" value="Restrct_endonuc_IV_Mrr"/>
</dbReference>
<dbReference type="SUPFAM" id="SSF52980">
    <property type="entry name" value="Restriction endonuclease-like"/>
    <property type="match status" value="1"/>
</dbReference>
<dbReference type="InterPro" id="IPR052906">
    <property type="entry name" value="Type_IV_Methyl-Rstrct_Enzyme"/>
</dbReference>
<dbReference type="GO" id="GO:0003677">
    <property type="term" value="F:DNA binding"/>
    <property type="evidence" value="ECO:0007669"/>
    <property type="project" value="InterPro"/>
</dbReference>
<sequence length="322" mass="37130">MSRRNRLIVFKALTSYLVLSVLSTDDNTDDMNEIISYKDYVTYESSHTEDILSIRDSSHSRYYYSGQEISPLNYHRLKKAVTDSSTCIYCDEVLSIIDKKNSIRSLDTSSVSLEIRYCEKCNWWNAKYLKITHGSERLHNKELITTVREEYEGIIKSYAIDDYATPIELIRHYLNANHDKYNLIKPQQFEMLVASVFKDFFSCEVRHVGGPGDNGVDIYMVLNNMPILVQVKHRKDPKAVEAPSIVRELIGSCVMENSKHGIIVSSADRFSAQSRSNAVNENLVRNNIRIDLMNRQDFFSTMKLVTNNVVKPWEDIDWGIGL</sequence>
<keyword evidence="2" id="KW-0378">Hydrolase</keyword>
<proteinExistence type="predicted"/>
<reference evidence="3" key="1">
    <citation type="submission" date="2018-09" db="EMBL/GenBank/DDBJ databases">
        <title>Chryseolinea sp. KIS68-18 isolated from soil.</title>
        <authorList>
            <person name="Weon H.-Y."/>
            <person name="Kwon S.-W."/>
            <person name="Lee S.A."/>
        </authorList>
    </citation>
    <scope>NUCLEOTIDE SEQUENCE [LARGE SCALE GENOMIC DNA]</scope>
    <source>
        <strain evidence="3">KIS68-18</strain>
    </source>
</reference>
<dbReference type="InterPro" id="IPR011335">
    <property type="entry name" value="Restrct_endonuc-II-like"/>
</dbReference>
<dbReference type="KEGG" id="chk:D4L85_33735"/>
<dbReference type="AlphaFoldDB" id="A0A385SW92"/>
<dbReference type="Proteomes" id="UP000266183">
    <property type="component" value="Chromosome"/>
</dbReference>
<dbReference type="InterPro" id="IPR011856">
    <property type="entry name" value="tRNA_endonuc-like_dom_sf"/>
</dbReference>
<evidence type="ECO:0000259" key="1">
    <source>
        <dbReference type="Pfam" id="PF04471"/>
    </source>
</evidence>
<dbReference type="GO" id="GO:0015666">
    <property type="term" value="F:restriction endodeoxyribonuclease activity"/>
    <property type="evidence" value="ECO:0007669"/>
    <property type="project" value="TreeGrafter"/>
</dbReference>
<dbReference type="PANTHER" id="PTHR30015">
    <property type="entry name" value="MRR RESTRICTION SYSTEM PROTEIN"/>
    <property type="match status" value="1"/>
</dbReference>
<gene>
    <name evidence="2" type="ORF">D4L85_33735</name>
</gene>
<dbReference type="EMBL" id="CP032382">
    <property type="protein sequence ID" value="AYB35244.1"/>
    <property type="molecule type" value="Genomic_DNA"/>
</dbReference>
<keyword evidence="3" id="KW-1185">Reference proteome</keyword>
<organism evidence="2 3">
    <name type="scientific">Chryseolinea soli</name>
    <dbReference type="NCBI Taxonomy" id="2321403"/>
    <lineage>
        <taxon>Bacteria</taxon>
        <taxon>Pseudomonadati</taxon>
        <taxon>Bacteroidota</taxon>
        <taxon>Cytophagia</taxon>
        <taxon>Cytophagales</taxon>
        <taxon>Fulvivirgaceae</taxon>
        <taxon>Chryseolinea</taxon>
    </lineage>
</organism>
<evidence type="ECO:0000313" key="2">
    <source>
        <dbReference type="EMBL" id="AYB35244.1"/>
    </source>
</evidence>
<keyword evidence="2" id="KW-0255">Endonuclease</keyword>